<keyword evidence="3 5" id="KW-0067">ATP-binding</keyword>
<dbReference type="EMBL" id="BSOB01000005">
    <property type="protein sequence ID" value="GLQ91623.1"/>
    <property type="molecule type" value="Genomic_DNA"/>
</dbReference>
<dbReference type="PANTHER" id="PTHR43875">
    <property type="entry name" value="MALTODEXTRIN IMPORT ATP-BINDING PROTEIN MSMX"/>
    <property type="match status" value="1"/>
</dbReference>
<dbReference type="Pfam" id="PF00005">
    <property type="entry name" value="ABC_tran"/>
    <property type="match status" value="1"/>
</dbReference>
<keyword evidence="1" id="KW-0813">Transport</keyword>
<dbReference type="InterPro" id="IPR027417">
    <property type="entry name" value="P-loop_NTPase"/>
</dbReference>
<feature type="domain" description="ABC transporter" evidence="4">
    <location>
        <begin position="6"/>
        <end position="236"/>
    </location>
</feature>
<name>A0ABQ5XIY4_9GAMM</name>
<dbReference type="InterPro" id="IPR008995">
    <property type="entry name" value="Mo/tungstate-bd_C_term_dom"/>
</dbReference>
<dbReference type="Pfam" id="PF08402">
    <property type="entry name" value="TOBE_2"/>
    <property type="match status" value="1"/>
</dbReference>
<dbReference type="PROSITE" id="PS50893">
    <property type="entry name" value="ABC_TRANSPORTER_2"/>
    <property type="match status" value="1"/>
</dbReference>
<dbReference type="Gene3D" id="2.40.50.140">
    <property type="entry name" value="Nucleic acid-binding proteins"/>
    <property type="match status" value="1"/>
</dbReference>
<dbReference type="PROSITE" id="PS00211">
    <property type="entry name" value="ABC_TRANSPORTER_1"/>
    <property type="match status" value="1"/>
</dbReference>
<dbReference type="GO" id="GO:0005524">
    <property type="term" value="F:ATP binding"/>
    <property type="evidence" value="ECO:0007669"/>
    <property type="project" value="UniProtKB-KW"/>
</dbReference>
<dbReference type="InterPro" id="IPR017871">
    <property type="entry name" value="ABC_transporter-like_CS"/>
</dbReference>
<evidence type="ECO:0000313" key="6">
    <source>
        <dbReference type="Proteomes" id="UP001156670"/>
    </source>
</evidence>
<protein>
    <submittedName>
        <fullName evidence="5">ABC transporter ATP-binding protein</fullName>
    </submittedName>
</protein>
<dbReference type="RefSeq" id="WP_284319387.1">
    <property type="nucleotide sequence ID" value="NZ_BSOB01000005.1"/>
</dbReference>
<gene>
    <name evidence="5" type="primary">ugpC_1</name>
    <name evidence="5" type="ORF">GCM10007901_05730</name>
</gene>
<dbReference type="PANTHER" id="PTHR43875:SF1">
    <property type="entry name" value="OSMOPROTECTIVE COMPOUNDS UPTAKE ATP-BINDING PROTEIN GGTA"/>
    <property type="match status" value="1"/>
</dbReference>
<evidence type="ECO:0000256" key="2">
    <source>
        <dbReference type="ARBA" id="ARBA00022741"/>
    </source>
</evidence>
<dbReference type="InterPro" id="IPR012340">
    <property type="entry name" value="NA-bd_OB-fold"/>
</dbReference>
<keyword evidence="6" id="KW-1185">Reference proteome</keyword>
<dbReference type="InterPro" id="IPR013611">
    <property type="entry name" value="Transp-assoc_OB_typ2"/>
</dbReference>
<dbReference type="InterPro" id="IPR003593">
    <property type="entry name" value="AAA+_ATPase"/>
</dbReference>
<evidence type="ECO:0000313" key="5">
    <source>
        <dbReference type="EMBL" id="GLQ91623.1"/>
    </source>
</evidence>
<dbReference type="SUPFAM" id="SSF50331">
    <property type="entry name" value="MOP-like"/>
    <property type="match status" value="1"/>
</dbReference>
<dbReference type="InterPro" id="IPR003439">
    <property type="entry name" value="ABC_transporter-like_ATP-bd"/>
</dbReference>
<dbReference type="InterPro" id="IPR047641">
    <property type="entry name" value="ABC_transpr_MalK/UgpC-like"/>
</dbReference>
<reference evidence="6" key="1">
    <citation type="journal article" date="2019" name="Int. J. Syst. Evol. Microbiol.">
        <title>The Global Catalogue of Microorganisms (GCM) 10K type strain sequencing project: providing services to taxonomists for standard genome sequencing and annotation.</title>
        <authorList>
            <consortium name="The Broad Institute Genomics Platform"/>
            <consortium name="The Broad Institute Genome Sequencing Center for Infectious Disease"/>
            <person name="Wu L."/>
            <person name="Ma J."/>
        </authorList>
    </citation>
    <scope>NUCLEOTIDE SEQUENCE [LARGE SCALE GENOMIC DNA]</scope>
    <source>
        <strain evidence="6">NBRC 111980</strain>
    </source>
</reference>
<evidence type="ECO:0000259" key="4">
    <source>
        <dbReference type="PROSITE" id="PS50893"/>
    </source>
</evidence>
<sequence>MSGAAIQVRGLSKRYGERTVMEQLDIDFATGQFTVVLGPSGCGKSTLLRVIAGLEEADQGTVSIGDVDMTRTPPQSRGCAMVFQNYALYPHMSVRDNIGYALKLAGLDRVERERRIGEAAELLGLRDLLDRKPTQLSGGQRQRVAIGRAIARRQRVLLFDEPLSNLDAKLRHDMRMELRRLHNEIGATTIFVTHDQMEAMTLADRVVLLNKGQVEQAGTPMALYHQPRTTFVAGFIGTPPMNVLTAHHEGDYATIEDGGRLHVDQRASQRTSMMIGIRPEAIALDAPNGIIATLDAIEDLGSHRVIYVRIGRQRVLAIDHGRRPFQPGETLSLGFPPDAICCFDAATGERMARVAEVQA</sequence>
<keyword evidence="2" id="KW-0547">Nucleotide-binding</keyword>
<dbReference type="SMART" id="SM00382">
    <property type="entry name" value="AAA"/>
    <property type="match status" value="1"/>
</dbReference>
<proteinExistence type="predicted"/>
<dbReference type="NCBIfam" id="NF008653">
    <property type="entry name" value="PRK11650.1"/>
    <property type="match status" value="1"/>
</dbReference>
<dbReference type="Proteomes" id="UP001156670">
    <property type="component" value="Unassembled WGS sequence"/>
</dbReference>
<comment type="caution">
    <text evidence="5">The sequence shown here is derived from an EMBL/GenBank/DDBJ whole genome shotgun (WGS) entry which is preliminary data.</text>
</comment>
<evidence type="ECO:0000256" key="3">
    <source>
        <dbReference type="ARBA" id="ARBA00022840"/>
    </source>
</evidence>
<dbReference type="Gene3D" id="2.40.50.100">
    <property type="match status" value="1"/>
</dbReference>
<organism evidence="5 6">
    <name type="scientific">Dyella acidisoli</name>
    <dbReference type="NCBI Taxonomy" id="1867834"/>
    <lineage>
        <taxon>Bacteria</taxon>
        <taxon>Pseudomonadati</taxon>
        <taxon>Pseudomonadota</taxon>
        <taxon>Gammaproteobacteria</taxon>
        <taxon>Lysobacterales</taxon>
        <taxon>Rhodanobacteraceae</taxon>
        <taxon>Dyella</taxon>
    </lineage>
</organism>
<evidence type="ECO:0000256" key="1">
    <source>
        <dbReference type="ARBA" id="ARBA00022448"/>
    </source>
</evidence>
<dbReference type="SUPFAM" id="SSF52540">
    <property type="entry name" value="P-loop containing nucleoside triphosphate hydrolases"/>
    <property type="match status" value="1"/>
</dbReference>
<dbReference type="Gene3D" id="3.40.50.300">
    <property type="entry name" value="P-loop containing nucleotide triphosphate hydrolases"/>
    <property type="match status" value="1"/>
</dbReference>
<accession>A0ABQ5XIY4</accession>